<gene>
    <name evidence="1" type="primary">AVEN_244127_1</name>
    <name evidence="1" type="ORF">TNIN_149261</name>
</gene>
<dbReference type="EMBL" id="BMAV01019735">
    <property type="protein sequence ID" value="GFY72916.1"/>
    <property type="molecule type" value="Genomic_DNA"/>
</dbReference>
<accession>A0A8X6YL49</accession>
<dbReference type="AlphaFoldDB" id="A0A8X6YL49"/>
<reference evidence="1" key="1">
    <citation type="submission" date="2020-08" db="EMBL/GenBank/DDBJ databases">
        <title>Multicomponent nature underlies the extraordinary mechanical properties of spider dragline silk.</title>
        <authorList>
            <person name="Kono N."/>
            <person name="Nakamura H."/>
            <person name="Mori M."/>
            <person name="Yoshida Y."/>
            <person name="Ohtoshi R."/>
            <person name="Malay A.D."/>
            <person name="Moran D.A.P."/>
            <person name="Tomita M."/>
            <person name="Numata K."/>
            <person name="Arakawa K."/>
        </authorList>
    </citation>
    <scope>NUCLEOTIDE SEQUENCE</scope>
</reference>
<dbReference type="InterPro" id="IPR005312">
    <property type="entry name" value="DUF1759"/>
</dbReference>
<dbReference type="Proteomes" id="UP000886998">
    <property type="component" value="Unassembled WGS sequence"/>
</dbReference>
<keyword evidence="2" id="KW-1185">Reference proteome</keyword>
<protein>
    <submittedName>
        <fullName evidence="1">Uncharacterized protein</fullName>
    </submittedName>
</protein>
<sequence length="94" mass="10742">MRFGHEELLIEFYVRELLSLVIKNITNSRSKGGITQLSDQLESHLRSLESIGMTSDKYAAMLLLLVESCIPEDMLHIWLRNPSISTAEESYSKN</sequence>
<dbReference type="OrthoDB" id="5967017at2759"/>
<evidence type="ECO:0000313" key="2">
    <source>
        <dbReference type="Proteomes" id="UP000886998"/>
    </source>
</evidence>
<dbReference type="Pfam" id="PF03564">
    <property type="entry name" value="DUF1759"/>
    <property type="match status" value="1"/>
</dbReference>
<name>A0A8X6YL49_9ARAC</name>
<proteinExistence type="predicted"/>
<comment type="caution">
    <text evidence="1">The sequence shown here is derived from an EMBL/GenBank/DDBJ whole genome shotgun (WGS) entry which is preliminary data.</text>
</comment>
<organism evidence="1 2">
    <name type="scientific">Trichonephila inaurata madagascariensis</name>
    <dbReference type="NCBI Taxonomy" id="2747483"/>
    <lineage>
        <taxon>Eukaryota</taxon>
        <taxon>Metazoa</taxon>
        <taxon>Ecdysozoa</taxon>
        <taxon>Arthropoda</taxon>
        <taxon>Chelicerata</taxon>
        <taxon>Arachnida</taxon>
        <taxon>Araneae</taxon>
        <taxon>Araneomorphae</taxon>
        <taxon>Entelegynae</taxon>
        <taxon>Araneoidea</taxon>
        <taxon>Nephilidae</taxon>
        <taxon>Trichonephila</taxon>
        <taxon>Trichonephila inaurata</taxon>
    </lineage>
</organism>
<evidence type="ECO:0000313" key="1">
    <source>
        <dbReference type="EMBL" id="GFY72916.1"/>
    </source>
</evidence>